<organism evidence="2 3">
    <name type="scientific">Breznakia blatticola</name>
    <dbReference type="NCBI Taxonomy" id="1754012"/>
    <lineage>
        <taxon>Bacteria</taxon>
        <taxon>Bacillati</taxon>
        <taxon>Bacillota</taxon>
        <taxon>Erysipelotrichia</taxon>
        <taxon>Erysipelotrichales</taxon>
        <taxon>Erysipelotrichaceae</taxon>
        <taxon>Breznakia</taxon>
    </lineage>
</organism>
<feature type="transmembrane region" description="Helical" evidence="1">
    <location>
        <begin position="456"/>
        <end position="478"/>
    </location>
</feature>
<reference evidence="2 3" key="1">
    <citation type="submission" date="2019-03" db="EMBL/GenBank/DDBJ databases">
        <title>Genomic Encyclopedia of Type Strains, Phase IV (KMG-IV): sequencing the most valuable type-strain genomes for metagenomic binning, comparative biology and taxonomic classification.</title>
        <authorList>
            <person name="Goeker M."/>
        </authorList>
    </citation>
    <scope>NUCLEOTIDE SEQUENCE [LARGE SCALE GENOMIC DNA]</scope>
    <source>
        <strain evidence="2 3">DSM 28867</strain>
    </source>
</reference>
<feature type="transmembrane region" description="Helical" evidence="1">
    <location>
        <begin position="117"/>
        <end position="137"/>
    </location>
</feature>
<feature type="transmembrane region" description="Helical" evidence="1">
    <location>
        <begin position="80"/>
        <end position="97"/>
    </location>
</feature>
<evidence type="ECO:0000256" key="1">
    <source>
        <dbReference type="SAM" id="Phobius"/>
    </source>
</evidence>
<evidence type="ECO:0000313" key="3">
    <source>
        <dbReference type="Proteomes" id="UP000294743"/>
    </source>
</evidence>
<feature type="transmembrane region" description="Helical" evidence="1">
    <location>
        <begin position="370"/>
        <end position="389"/>
    </location>
</feature>
<feature type="transmembrane region" description="Helical" evidence="1">
    <location>
        <begin position="425"/>
        <end position="444"/>
    </location>
</feature>
<feature type="transmembrane region" description="Helical" evidence="1">
    <location>
        <begin position="144"/>
        <end position="160"/>
    </location>
</feature>
<protein>
    <submittedName>
        <fullName evidence="2">Uncharacterized protein DUF1538</fullName>
    </submittedName>
</protein>
<feature type="transmembrane region" description="Helical" evidence="1">
    <location>
        <begin position="12"/>
        <end position="33"/>
    </location>
</feature>
<feature type="transmembrane region" description="Helical" evidence="1">
    <location>
        <begin position="39"/>
        <end position="59"/>
    </location>
</feature>
<keyword evidence="1" id="KW-1133">Transmembrane helix</keyword>
<keyword evidence="1" id="KW-0472">Membrane</keyword>
<sequence length="504" mass="53858">MNKKLKEKISEALSSVLPITLIVLFLSIFVVPLSTDTVLLFFVGAVLLIVGMGLFTLGVEMSMMPMGEAIGSKFTKAKKIWMIILSTFLMGFLITIAEPDLDVLASQVASIPDDVIIFTVAAGVGVFLVIAILRIIFQVSFSKLVIGLYIFVFALAIFVPDDFLPVSFDSGGVTTGPITVPFILALGVGLASRSNDKDANENSFGLVALCSIGPIIAVMLLGIIYHPSEATYDPVIVPQLDTMQDVAKVFAHELPIIVGEVARALLPLGIVFILFQLFTKQFRKRQLMKMSVGFIYTFAGLVLFLTGVNAGFIPVGKLLGSELASENLRILLIPLGMLIGYFIVAAEPAVHVLNKQVEDVSDGEISAKALKYTLSIGVAISVGLAMLRVLTGLHIMWFLIPLYGIALALSFFVPKIYVGIAFDSGGVASGPMTSTFLLPFAMGACEAVGGNIMSDAFGIVAMVAVVPLIAVQVLGLIYSTNVRLFKSKATEADSFPVLLGEEDE</sequence>
<feature type="transmembrane region" description="Helical" evidence="1">
    <location>
        <begin position="395"/>
        <end position="413"/>
    </location>
</feature>
<feature type="transmembrane region" description="Helical" evidence="1">
    <location>
        <begin position="256"/>
        <end position="278"/>
    </location>
</feature>
<name>A0A4R7Z8T9_9FIRM</name>
<accession>A0A4R7Z8T9</accession>
<gene>
    <name evidence="2" type="ORF">EDD63_14812</name>
</gene>
<dbReference type="RefSeq" id="WP_134171044.1">
    <property type="nucleotide sequence ID" value="NZ_SODD01000048.1"/>
</dbReference>
<dbReference type="EMBL" id="SODD01000048">
    <property type="protein sequence ID" value="TDW13136.1"/>
    <property type="molecule type" value="Genomic_DNA"/>
</dbReference>
<dbReference type="Proteomes" id="UP000294743">
    <property type="component" value="Unassembled WGS sequence"/>
</dbReference>
<comment type="caution">
    <text evidence="2">The sequence shown here is derived from an EMBL/GenBank/DDBJ whole genome shotgun (WGS) entry which is preliminary data.</text>
</comment>
<dbReference type="OrthoDB" id="9805989at2"/>
<feature type="transmembrane region" description="Helical" evidence="1">
    <location>
        <begin position="330"/>
        <end position="350"/>
    </location>
</feature>
<feature type="transmembrane region" description="Helical" evidence="1">
    <location>
        <begin position="204"/>
        <end position="225"/>
    </location>
</feature>
<proteinExistence type="predicted"/>
<evidence type="ECO:0000313" key="2">
    <source>
        <dbReference type="EMBL" id="TDW13136.1"/>
    </source>
</evidence>
<keyword evidence="1" id="KW-0812">Transmembrane</keyword>
<feature type="transmembrane region" description="Helical" evidence="1">
    <location>
        <begin position="172"/>
        <end position="192"/>
    </location>
</feature>
<dbReference type="AlphaFoldDB" id="A0A4R7Z8T9"/>
<feature type="transmembrane region" description="Helical" evidence="1">
    <location>
        <begin position="290"/>
        <end position="310"/>
    </location>
</feature>
<keyword evidence="3" id="KW-1185">Reference proteome</keyword>
<dbReference type="InterPro" id="IPR011435">
    <property type="entry name" value="UmpAB"/>
</dbReference>
<dbReference type="Pfam" id="PF07556">
    <property type="entry name" value="DUF1538"/>
    <property type="match status" value="2"/>
</dbReference>